<evidence type="ECO:0000256" key="5">
    <source>
        <dbReference type="ARBA" id="ARBA00023136"/>
    </source>
</evidence>
<dbReference type="PhylomeDB" id="A0A0G4F307"/>
<dbReference type="GO" id="GO:0016020">
    <property type="term" value="C:membrane"/>
    <property type="evidence" value="ECO:0007669"/>
    <property type="project" value="UniProtKB-SubCell"/>
</dbReference>
<protein>
    <submittedName>
        <fullName evidence="8">Uncharacterized protein</fullName>
    </submittedName>
</protein>
<sequence>MMIHDSSTQPDAAGDTETGDYALLVPEADASERRGGFCGGCPRKWHSTCFGLSLGTVLLGLTSLLNYWDLYLDPQHPRLHLPPALLFGGTAAFLGLYLLEALFCSSTSRCLWRLRASDSLAGTVARLQALPPQVLLQVREFKMNTKTLRTGHPPRDQRITVPEETHAEAAEFKYRRWQDASHPPDPESLGGVLAHVEVTVTVLFQDEETRDRLERDIHALRKKARKTKDSLQDFRVVCGLKDAAGLVSRSVDGRERRRRDSSESSFSLLCFTGGHEKPWWLHFWAYVFLSLLLLSWPYRVAVEFGTRRSHVSVCKTVSVLVQGAERGGAFAKQGARQGADESPIPPGP</sequence>
<keyword evidence="6" id="KW-0175">Coiled coil</keyword>
<gene>
    <name evidence="8" type="ORF">Cvel_14770</name>
</gene>
<feature type="transmembrane region" description="Helical" evidence="7">
    <location>
        <begin position="80"/>
        <end position="99"/>
    </location>
</feature>
<dbReference type="PANTHER" id="PTHR31893">
    <property type="entry name" value="TRANSMEMBRANE PROTEIN 151 HOMOLOG"/>
    <property type="match status" value="1"/>
</dbReference>
<keyword evidence="3 7" id="KW-0812">Transmembrane</keyword>
<comment type="subcellular location">
    <subcellularLocation>
        <location evidence="1">Membrane</location>
        <topology evidence="1">Multi-pass membrane protein</topology>
    </subcellularLocation>
</comment>
<accession>A0A0G4F307</accession>
<reference evidence="8" key="1">
    <citation type="submission" date="2014-11" db="EMBL/GenBank/DDBJ databases">
        <authorList>
            <person name="Otto D Thomas"/>
            <person name="Naeem Raeece"/>
        </authorList>
    </citation>
    <scope>NUCLEOTIDE SEQUENCE</scope>
</reference>
<evidence type="ECO:0000256" key="2">
    <source>
        <dbReference type="ARBA" id="ARBA00009583"/>
    </source>
</evidence>
<dbReference type="PANTHER" id="PTHR31893:SF5">
    <property type="entry name" value="TRANSMEMBRANE PROTEIN 151 HOMOLOG"/>
    <property type="match status" value="1"/>
</dbReference>
<keyword evidence="5 7" id="KW-0472">Membrane</keyword>
<dbReference type="AlphaFoldDB" id="A0A0G4F307"/>
<dbReference type="InterPro" id="IPR026767">
    <property type="entry name" value="Tmem151"/>
</dbReference>
<comment type="similarity">
    <text evidence="2">Belongs to the TMEM151 family.</text>
</comment>
<evidence type="ECO:0000256" key="3">
    <source>
        <dbReference type="ARBA" id="ARBA00022692"/>
    </source>
</evidence>
<proteinExistence type="inferred from homology"/>
<feature type="coiled-coil region" evidence="6">
    <location>
        <begin position="203"/>
        <end position="230"/>
    </location>
</feature>
<evidence type="ECO:0000256" key="1">
    <source>
        <dbReference type="ARBA" id="ARBA00004141"/>
    </source>
</evidence>
<dbReference type="VEuPathDB" id="CryptoDB:Cvel_14770"/>
<evidence type="ECO:0000256" key="4">
    <source>
        <dbReference type="ARBA" id="ARBA00022989"/>
    </source>
</evidence>
<keyword evidence="4 7" id="KW-1133">Transmembrane helix</keyword>
<name>A0A0G4F307_9ALVE</name>
<evidence type="ECO:0000256" key="7">
    <source>
        <dbReference type="SAM" id="Phobius"/>
    </source>
</evidence>
<evidence type="ECO:0000313" key="8">
    <source>
        <dbReference type="EMBL" id="CEM05899.1"/>
    </source>
</evidence>
<organism evidence="8">
    <name type="scientific">Chromera velia CCMP2878</name>
    <dbReference type="NCBI Taxonomy" id="1169474"/>
    <lineage>
        <taxon>Eukaryota</taxon>
        <taxon>Sar</taxon>
        <taxon>Alveolata</taxon>
        <taxon>Colpodellida</taxon>
        <taxon>Chromeraceae</taxon>
        <taxon>Chromera</taxon>
    </lineage>
</organism>
<dbReference type="Pfam" id="PF14857">
    <property type="entry name" value="TMEM151"/>
    <property type="match status" value="1"/>
</dbReference>
<feature type="transmembrane region" description="Helical" evidence="7">
    <location>
        <begin position="49"/>
        <end position="68"/>
    </location>
</feature>
<feature type="transmembrane region" description="Helical" evidence="7">
    <location>
        <begin position="279"/>
        <end position="298"/>
    </location>
</feature>
<evidence type="ECO:0000256" key="6">
    <source>
        <dbReference type="SAM" id="Coils"/>
    </source>
</evidence>
<dbReference type="EMBL" id="CDMZ01000070">
    <property type="protein sequence ID" value="CEM05899.1"/>
    <property type="molecule type" value="Genomic_DNA"/>
</dbReference>